<reference evidence="3" key="1">
    <citation type="submission" date="2018-07" db="EMBL/GenBank/DDBJ databases">
        <authorList>
            <person name="Peiro R."/>
            <person name="Begona"/>
            <person name="Cbmso G."/>
            <person name="Lopez M."/>
            <person name="Gonzalez S."/>
        </authorList>
    </citation>
    <scope>NUCLEOTIDE SEQUENCE [LARGE SCALE GENOMIC DNA]</scope>
</reference>
<proteinExistence type="predicted"/>
<keyword evidence="1" id="KW-0472">Membrane</keyword>
<keyword evidence="1" id="KW-0812">Transmembrane</keyword>
<organism evidence="2 3">
    <name type="scientific">Ciceribacter selenitireducens ATCC BAA-1503</name>
    <dbReference type="NCBI Taxonomy" id="1336235"/>
    <lineage>
        <taxon>Bacteria</taxon>
        <taxon>Pseudomonadati</taxon>
        <taxon>Pseudomonadota</taxon>
        <taxon>Alphaproteobacteria</taxon>
        <taxon>Hyphomicrobiales</taxon>
        <taxon>Rhizobiaceae</taxon>
        <taxon>Ciceribacter</taxon>
    </lineage>
</organism>
<name>A0A376AHQ9_9HYPH</name>
<evidence type="ECO:0000313" key="2">
    <source>
        <dbReference type="EMBL" id="SSC67329.1"/>
    </source>
</evidence>
<evidence type="ECO:0000256" key="1">
    <source>
        <dbReference type="SAM" id="Phobius"/>
    </source>
</evidence>
<evidence type="ECO:0000313" key="3">
    <source>
        <dbReference type="Proteomes" id="UP000254764"/>
    </source>
</evidence>
<accession>A0A376AHQ9</accession>
<dbReference type="Proteomes" id="UP000254764">
    <property type="component" value="Unassembled WGS sequence"/>
</dbReference>
<protein>
    <recommendedName>
        <fullName evidence="4">MotA/TolQ/ExbB proton channel domain-containing protein</fullName>
    </recommendedName>
</protein>
<feature type="transmembrane region" description="Helical" evidence="1">
    <location>
        <begin position="33"/>
        <end position="52"/>
    </location>
</feature>
<keyword evidence="3" id="KW-1185">Reference proteome</keyword>
<gene>
    <name evidence="2" type="ORF">RHIZ70_3037</name>
</gene>
<evidence type="ECO:0008006" key="4">
    <source>
        <dbReference type="Google" id="ProtNLM"/>
    </source>
</evidence>
<dbReference type="AlphaFoldDB" id="A0A376AHQ9"/>
<dbReference type="EMBL" id="UEYP01000004">
    <property type="protein sequence ID" value="SSC67329.1"/>
    <property type="molecule type" value="Genomic_DNA"/>
</dbReference>
<sequence>MGITTFVLALGVVVIMAASSGSAGMMTLFTALPVMVGGAATYALGAILNNLIAIRASSEKQADALGNLVAMQVRAMNPPAERS</sequence>
<keyword evidence="1" id="KW-1133">Transmembrane helix</keyword>